<keyword evidence="2" id="KW-1185">Reference proteome</keyword>
<proteinExistence type="predicted"/>
<evidence type="ECO:0000313" key="1">
    <source>
        <dbReference type="EMBL" id="SFU94962.1"/>
    </source>
</evidence>
<protein>
    <submittedName>
        <fullName evidence="1">Uncharacterized protein</fullName>
    </submittedName>
</protein>
<sequence>MMYFVRTEESMEQAQAALERGRSVRRWAYAGADPITFLQYALPPRERFEAVREVAAEVGIEVETEQDVEYLLFDRDGADLSQDAIIRVLGLEPCGDGWAQYLDGLCALESFEEEPPMDGEFRTLNGIHLPLLVCYEGEFVGYDPDEDWELFRPTRIVWVRETGSDVRREFLLD</sequence>
<accession>A0A1I7KBY2</accession>
<dbReference type="Proteomes" id="UP000183508">
    <property type="component" value="Unassembled WGS sequence"/>
</dbReference>
<evidence type="ECO:0000313" key="2">
    <source>
        <dbReference type="Proteomes" id="UP000183508"/>
    </source>
</evidence>
<dbReference type="AlphaFoldDB" id="A0A1I7KBY2"/>
<gene>
    <name evidence="1" type="ORF">SAMN05421543_11516</name>
</gene>
<name>A0A1I7KBY2_9BACL</name>
<dbReference type="STRING" id="392015.SAMN05421543_11516"/>
<dbReference type="EMBL" id="FPBV01000015">
    <property type="protein sequence ID" value="SFU94962.1"/>
    <property type="molecule type" value="Genomic_DNA"/>
</dbReference>
<reference evidence="2" key="1">
    <citation type="submission" date="2016-10" db="EMBL/GenBank/DDBJ databases">
        <authorList>
            <person name="Varghese N."/>
        </authorList>
    </citation>
    <scope>NUCLEOTIDE SEQUENCE [LARGE SCALE GENOMIC DNA]</scope>
    <source>
        <strain evidence="2">DSM 17980</strain>
    </source>
</reference>
<organism evidence="1 2">
    <name type="scientific">Alicyclobacillus macrosporangiidus</name>
    <dbReference type="NCBI Taxonomy" id="392015"/>
    <lineage>
        <taxon>Bacteria</taxon>
        <taxon>Bacillati</taxon>
        <taxon>Bacillota</taxon>
        <taxon>Bacilli</taxon>
        <taxon>Bacillales</taxon>
        <taxon>Alicyclobacillaceae</taxon>
        <taxon>Alicyclobacillus</taxon>
    </lineage>
</organism>
<dbReference type="RefSeq" id="WP_074953900.1">
    <property type="nucleotide sequence ID" value="NZ_FPBV01000015.1"/>
</dbReference>